<dbReference type="GO" id="GO:0006888">
    <property type="term" value="P:endoplasmic reticulum to Golgi vesicle-mediated transport"/>
    <property type="evidence" value="ECO:0007669"/>
    <property type="project" value="TreeGrafter"/>
</dbReference>
<feature type="transmembrane region" description="Helical" evidence="6">
    <location>
        <begin position="20"/>
        <end position="41"/>
    </location>
</feature>
<dbReference type="Pfam" id="PF07970">
    <property type="entry name" value="COPIIcoated_ERV"/>
    <property type="match status" value="1"/>
</dbReference>
<evidence type="ECO:0008006" key="11">
    <source>
        <dbReference type="Google" id="ProtNLM"/>
    </source>
</evidence>
<dbReference type="Proteomes" id="UP000232875">
    <property type="component" value="Unassembled WGS sequence"/>
</dbReference>
<evidence type="ECO:0000256" key="3">
    <source>
        <dbReference type="ARBA" id="ARBA00022692"/>
    </source>
</evidence>
<dbReference type="InterPro" id="IPR045888">
    <property type="entry name" value="Erv"/>
</dbReference>
<sequence length="432" mass="49410">MFGVLRGLDAFGRTSEDVRIRTNVGALITLGSALLIFVLSLSEFIDYRRITTMPQFEIDRSSQDMMSLYMNISFPHMPCYLISVDVVDILGHSQTNMDHTLQRKRLQADGTPIEESTEHHLESEAQRYIGSLKRGSNYCGSCYGAMGPESGCCQTCEDVREAYARSSWSFDSPDDIQQCVDEHWTESVREMNDEGCNLSGELHISRVVGNLHINLGRSFQHNDMNVNELVPYLQGQGEGYHHFGHEIHDFSFGTPYEFLPQRGGRTERALYRKKRMDIRDPLAGRKRHLKESQFMYQYFLKVIPTSIRHINGKHLTTYVYSVAHNERDLRPEDTSLQHETDNKSDGVITRNMQGVPGLFFNYDIAPLTLVQTETRHSFWHFISNLFAIIGGIFTIAGLLDALIYRGRKQLSGTQYAEDMNDNFYSSLDAKLL</sequence>
<name>A0A2N1JFF6_9BASI</name>
<feature type="domain" description="Endoplasmic reticulum vesicle transporter C-terminal" evidence="7">
    <location>
        <begin position="142"/>
        <end position="400"/>
    </location>
</feature>
<dbReference type="Pfam" id="PF13850">
    <property type="entry name" value="ERGIC_N"/>
    <property type="match status" value="1"/>
</dbReference>
<keyword evidence="3 6" id="KW-0812">Transmembrane</keyword>
<dbReference type="PANTHER" id="PTHR10984">
    <property type="entry name" value="ENDOPLASMIC RETICULUM-GOLGI INTERMEDIATE COMPARTMENT PROTEIN"/>
    <property type="match status" value="1"/>
</dbReference>
<protein>
    <recommendedName>
        <fullName evidence="11">Erv46p</fullName>
    </recommendedName>
</protein>
<evidence type="ECO:0000259" key="8">
    <source>
        <dbReference type="Pfam" id="PF13850"/>
    </source>
</evidence>
<evidence type="ECO:0000313" key="9">
    <source>
        <dbReference type="EMBL" id="PKI85270.1"/>
    </source>
</evidence>
<dbReference type="PANTHER" id="PTHR10984:SF25">
    <property type="entry name" value="ENDOPLASMIC RETICULUM-GOLGI INTERMEDIATE COMPARTMENT PROTEIN 3"/>
    <property type="match status" value="1"/>
</dbReference>
<keyword evidence="4 6" id="KW-1133">Transmembrane helix</keyword>
<evidence type="ECO:0000259" key="7">
    <source>
        <dbReference type="Pfam" id="PF07970"/>
    </source>
</evidence>
<evidence type="ECO:0000256" key="4">
    <source>
        <dbReference type="ARBA" id="ARBA00022989"/>
    </source>
</evidence>
<reference evidence="9 10" key="1">
    <citation type="submission" date="2017-10" db="EMBL/GenBank/DDBJ databases">
        <title>A novel species of cold-tolerant Malassezia isolated from bats.</title>
        <authorList>
            <person name="Lorch J.M."/>
            <person name="Palmer J.M."/>
            <person name="Vanderwolf K.J."/>
            <person name="Schmidt K.Z."/>
            <person name="Verant M.L."/>
            <person name="Weller T.J."/>
            <person name="Blehert D.S."/>
        </authorList>
    </citation>
    <scope>NUCLEOTIDE SEQUENCE [LARGE SCALE GENOMIC DNA]</scope>
    <source>
        <strain evidence="9 10">NWHC:44797-103</strain>
    </source>
</reference>
<feature type="transmembrane region" description="Helical" evidence="6">
    <location>
        <begin position="378"/>
        <end position="399"/>
    </location>
</feature>
<keyword evidence="10" id="KW-1185">Reference proteome</keyword>
<evidence type="ECO:0000256" key="1">
    <source>
        <dbReference type="ARBA" id="ARBA00004141"/>
    </source>
</evidence>
<organism evidence="9 10">
    <name type="scientific">Malassezia vespertilionis</name>
    <dbReference type="NCBI Taxonomy" id="2020962"/>
    <lineage>
        <taxon>Eukaryota</taxon>
        <taxon>Fungi</taxon>
        <taxon>Dikarya</taxon>
        <taxon>Basidiomycota</taxon>
        <taxon>Ustilaginomycotina</taxon>
        <taxon>Malasseziomycetes</taxon>
        <taxon>Malasseziales</taxon>
        <taxon>Malasseziaceae</taxon>
        <taxon>Malassezia</taxon>
    </lineage>
</organism>
<evidence type="ECO:0000313" key="10">
    <source>
        <dbReference type="Proteomes" id="UP000232875"/>
    </source>
</evidence>
<accession>A0A2N1JFF6</accession>
<evidence type="ECO:0000256" key="5">
    <source>
        <dbReference type="ARBA" id="ARBA00023136"/>
    </source>
</evidence>
<dbReference type="OrthoDB" id="10266265at2759"/>
<feature type="domain" description="Endoplasmic reticulum vesicle transporter N-terminal" evidence="8">
    <location>
        <begin position="5"/>
        <end position="94"/>
    </location>
</feature>
<keyword evidence="5 6" id="KW-0472">Membrane</keyword>
<dbReference type="GO" id="GO:0000139">
    <property type="term" value="C:Golgi membrane"/>
    <property type="evidence" value="ECO:0007669"/>
    <property type="project" value="TreeGrafter"/>
</dbReference>
<evidence type="ECO:0000256" key="6">
    <source>
        <dbReference type="SAM" id="Phobius"/>
    </source>
</evidence>
<gene>
    <name evidence="9" type="ORF">MVES_001162</name>
</gene>
<dbReference type="InterPro" id="IPR012936">
    <property type="entry name" value="Erv_C"/>
</dbReference>
<dbReference type="EMBL" id="KZ454988">
    <property type="protein sequence ID" value="PKI85270.1"/>
    <property type="molecule type" value="Genomic_DNA"/>
</dbReference>
<comment type="subcellular location">
    <subcellularLocation>
        <location evidence="1">Membrane</location>
        <topology evidence="1">Multi-pass membrane protein</topology>
    </subcellularLocation>
</comment>
<dbReference type="STRING" id="2020962.A0A2N1JFF6"/>
<dbReference type="GO" id="GO:0006890">
    <property type="term" value="P:retrograde vesicle-mediated transport, Golgi to endoplasmic reticulum"/>
    <property type="evidence" value="ECO:0007669"/>
    <property type="project" value="TreeGrafter"/>
</dbReference>
<comment type="similarity">
    <text evidence="2">Belongs to the ERGIC family.</text>
</comment>
<dbReference type="GO" id="GO:0005789">
    <property type="term" value="C:endoplasmic reticulum membrane"/>
    <property type="evidence" value="ECO:0007669"/>
    <property type="project" value="TreeGrafter"/>
</dbReference>
<dbReference type="AlphaFoldDB" id="A0A2N1JFF6"/>
<evidence type="ECO:0000256" key="2">
    <source>
        <dbReference type="ARBA" id="ARBA00005648"/>
    </source>
</evidence>
<proteinExistence type="inferred from homology"/>
<dbReference type="InterPro" id="IPR039542">
    <property type="entry name" value="Erv_N"/>
</dbReference>
<dbReference type="GO" id="GO:0030134">
    <property type="term" value="C:COPII-coated ER to Golgi transport vesicle"/>
    <property type="evidence" value="ECO:0007669"/>
    <property type="project" value="TreeGrafter"/>
</dbReference>